<sequence>MKARKLVMLFVVVAMLLVLPLSASASDAGTIQGQGNLVVSGTFGGAGTPSLWIDVYSVVNGVETLVGSAAQGGQMYVQNEFIFTFYNLPQGTYKITYFVGPNAGADFTTIAFY</sequence>
<dbReference type="EMBL" id="QXQB01000001">
    <property type="protein sequence ID" value="RJX40541.1"/>
    <property type="molecule type" value="Genomic_DNA"/>
</dbReference>
<evidence type="ECO:0000313" key="3">
    <source>
        <dbReference type="Proteomes" id="UP000267798"/>
    </source>
</evidence>
<feature type="chain" id="PRO_5017368664" evidence="1">
    <location>
        <begin position="26"/>
        <end position="113"/>
    </location>
</feature>
<proteinExistence type="predicted"/>
<comment type="caution">
    <text evidence="2">The sequence shown here is derived from an EMBL/GenBank/DDBJ whole genome shotgun (WGS) entry which is preliminary data.</text>
</comment>
<accession>A0A3A6PUT5</accession>
<dbReference type="OrthoDB" id="2614884at2"/>
<keyword evidence="1" id="KW-0732">Signal</keyword>
<name>A0A3A6PUT5_9BACL</name>
<evidence type="ECO:0000256" key="1">
    <source>
        <dbReference type="SAM" id="SignalP"/>
    </source>
</evidence>
<protein>
    <submittedName>
        <fullName evidence="2">Uncharacterized protein</fullName>
    </submittedName>
</protein>
<keyword evidence="3" id="KW-1185">Reference proteome</keyword>
<dbReference type="RefSeq" id="WP_120106153.1">
    <property type="nucleotide sequence ID" value="NZ_QXQB01000001.1"/>
</dbReference>
<reference evidence="2 3" key="1">
    <citation type="submission" date="2018-09" db="EMBL/GenBank/DDBJ databases">
        <title>Paenibacillus aracenensis nov. sp. isolated from a cave in southern Spain.</title>
        <authorList>
            <person name="Jurado V."/>
            <person name="Gutierrez-Patricio S."/>
            <person name="Gonzalez-Pimentel J.L."/>
            <person name="Miller A.Z."/>
            <person name="Laiz L."/>
            <person name="Saiz-Jimenez C."/>
        </authorList>
    </citation>
    <scope>NUCLEOTIDE SEQUENCE [LARGE SCALE GENOMIC DNA]</scope>
    <source>
        <strain evidence="2 3">JCM 19203</strain>
    </source>
</reference>
<evidence type="ECO:0000313" key="2">
    <source>
        <dbReference type="EMBL" id="RJX40541.1"/>
    </source>
</evidence>
<dbReference type="Proteomes" id="UP000267798">
    <property type="component" value="Unassembled WGS sequence"/>
</dbReference>
<dbReference type="AlphaFoldDB" id="A0A3A6PUT5"/>
<feature type="signal peptide" evidence="1">
    <location>
        <begin position="1"/>
        <end position="25"/>
    </location>
</feature>
<organism evidence="2 3">
    <name type="scientific">Paenibacillus pinisoli</name>
    <dbReference type="NCBI Taxonomy" id="1276110"/>
    <lineage>
        <taxon>Bacteria</taxon>
        <taxon>Bacillati</taxon>
        <taxon>Bacillota</taxon>
        <taxon>Bacilli</taxon>
        <taxon>Bacillales</taxon>
        <taxon>Paenibacillaceae</taxon>
        <taxon>Paenibacillus</taxon>
    </lineage>
</organism>
<gene>
    <name evidence="2" type="ORF">D3P09_00515</name>
</gene>